<reference evidence="1 2" key="1">
    <citation type="submission" date="2018-02" db="EMBL/GenBank/DDBJ databases">
        <title>Draft genome of wild Prunus yedoensis var. nudiflora.</title>
        <authorList>
            <person name="Baek S."/>
            <person name="Kim J.-H."/>
            <person name="Choi K."/>
            <person name="Kim G.-B."/>
            <person name="Cho A."/>
            <person name="Jang H."/>
            <person name="Shin C.-H."/>
            <person name="Yu H.-J."/>
            <person name="Mun J.-H."/>
        </authorList>
    </citation>
    <scope>NUCLEOTIDE SEQUENCE [LARGE SCALE GENOMIC DNA]</scope>
    <source>
        <strain evidence="2">cv. Jeju island</strain>
        <tissue evidence="1">Leaf</tissue>
    </source>
</reference>
<sequence length="63" mass="7592">MTRNQVKKDKMRYFVGCYAYCMTFHSFHSLQTHQGDKHMKLMGRPLRLMLKERAIVQEDEEVV</sequence>
<name>A0A314UWD0_PRUYE</name>
<dbReference type="AlphaFoldDB" id="A0A314UWD0"/>
<organism evidence="1 2">
    <name type="scientific">Prunus yedoensis var. nudiflora</name>
    <dbReference type="NCBI Taxonomy" id="2094558"/>
    <lineage>
        <taxon>Eukaryota</taxon>
        <taxon>Viridiplantae</taxon>
        <taxon>Streptophyta</taxon>
        <taxon>Embryophyta</taxon>
        <taxon>Tracheophyta</taxon>
        <taxon>Spermatophyta</taxon>
        <taxon>Magnoliopsida</taxon>
        <taxon>eudicotyledons</taxon>
        <taxon>Gunneridae</taxon>
        <taxon>Pentapetalae</taxon>
        <taxon>rosids</taxon>
        <taxon>fabids</taxon>
        <taxon>Rosales</taxon>
        <taxon>Rosaceae</taxon>
        <taxon>Amygdaloideae</taxon>
        <taxon>Amygdaleae</taxon>
        <taxon>Prunus</taxon>
    </lineage>
</organism>
<protein>
    <submittedName>
        <fullName evidence="1">Uncharacterized protein</fullName>
    </submittedName>
</protein>
<evidence type="ECO:0000313" key="2">
    <source>
        <dbReference type="Proteomes" id="UP000250321"/>
    </source>
</evidence>
<dbReference type="EMBL" id="PJQY01002928">
    <property type="protein sequence ID" value="PQM41701.1"/>
    <property type="molecule type" value="Genomic_DNA"/>
</dbReference>
<proteinExistence type="predicted"/>
<accession>A0A314UWD0</accession>
<comment type="caution">
    <text evidence="1">The sequence shown here is derived from an EMBL/GenBank/DDBJ whole genome shotgun (WGS) entry which is preliminary data.</text>
</comment>
<keyword evidence="2" id="KW-1185">Reference proteome</keyword>
<gene>
    <name evidence="1" type="ORF">Pyn_25207</name>
</gene>
<dbReference type="Proteomes" id="UP000250321">
    <property type="component" value="Unassembled WGS sequence"/>
</dbReference>
<evidence type="ECO:0000313" key="1">
    <source>
        <dbReference type="EMBL" id="PQM41701.1"/>
    </source>
</evidence>